<name>A0AA38W3B6_9ASTR</name>
<evidence type="ECO:0000256" key="1">
    <source>
        <dbReference type="ARBA" id="ARBA00009748"/>
    </source>
</evidence>
<keyword evidence="4" id="KW-1185">Reference proteome</keyword>
<organism evidence="3 4">
    <name type="scientific">Centaurea solstitialis</name>
    <name type="common">yellow star-thistle</name>
    <dbReference type="NCBI Taxonomy" id="347529"/>
    <lineage>
        <taxon>Eukaryota</taxon>
        <taxon>Viridiplantae</taxon>
        <taxon>Streptophyta</taxon>
        <taxon>Embryophyta</taxon>
        <taxon>Tracheophyta</taxon>
        <taxon>Spermatophyta</taxon>
        <taxon>Magnoliopsida</taxon>
        <taxon>eudicotyledons</taxon>
        <taxon>Gunneridae</taxon>
        <taxon>Pentapetalae</taxon>
        <taxon>asterids</taxon>
        <taxon>campanulids</taxon>
        <taxon>Asterales</taxon>
        <taxon>Asteraceae</taxon>
        <taxon>Carduoideae</taxon>
        <taxon>Cardueae</taxon>
        <taxon>Centaureinae</taxon>
        <taxon>Centaurea</taxon>
    </lineage>
</organism>
<evidence type="ECO:0000256" key="2">
    <source>
        <dbReference type="SAM" id="MobiDB-lite"/>
    </source>
</evidence>
<comment type="caution">
    <text evidence="3">The sequence shown here is derived from an EMBL/GenBank/DDBJ whole genome shotgun (WGS) entry which is preliminary data.</text>
</comment>
<dbReference type="InterPro" id="IPR036312">
    <property type="entry name" value="Bifun_inhib/LTP/seed_sf"/>
</dbReference>
<dbReference type="EMBL" id="JARYMX010000006">
    <property type="protein sequence ID" value="KAJ9544967.1"/>
    <property type="molecule type" value="Genomic_DNA"/>
</dbReference>
<dbReference type="GO" id="GO:0008289">
    <property type="term" value="F:lipid binding"/>
    <property type="evidence" value="ECO:0007669"/>
    <property type="project" value="InterPro"/>
</dbReference>
<dbReference type="CDD" id="cd01960">
    <property type="entry name" value="nsLTP1"/>
    <property type="match status" value="1"/>
</dbReference>
<evidence type="ECO:0000313" key="4">
    <source>
        <dbReference type="Proteomes" id="UP001172457"/>
    </source>
</evidence>
<evidence type="ECO:0000313" key="3">
    <source>
        <dbReference type="EMBL" id="KAJ9544967.1"/>
    </source>
</evidence>
<comment type="similarity">
    <text evidence="1">Belongs to the plant LTP family.</text>
</comment>
<sequence length="218" mass="24274">MIDLKIEATLAARNQGAKSLQQRRDRGRSYVDIEVSSNALLKGKKKLSARTGKYVSGSNNYLEHLEDWKTTLDSSEQTKSYADRRRSGSEVPSEKACPFEGFTMEGTASQLIVLQSDRRDRASEAPVGSSKWPKLAVFPGNKIRCSGVKGMNDDAKSTLQKQEACSCLKDGITEFKFNPDNALGLPGKCSVNLPFKISNKTDCSKYVQFYTFFFRIKS</sequence>
<proteinExistence type="inferred from homology"/>
<dbReference type="InterPro" id="IPR000528">
    <property type="entry name" value="Plant_nsLTP"/>
</dbReference>
<dbReference type="Proteomes" id="UP001172457">
    <property type="component" value="Chromosome 6"/>
</dbReference>
<reference evidence="3" key="1">
    <citation type="submission" date="2023-03" db="EMBL/GenBank/DDBJ databases">
        <title>Chromosome-scale reference genome and RAD-based genetic map of yellow starthistle (Centaurea solstitialis) reveal putative structural variation and QTLs associated with invader traits.</title>
        <authorList>
            <person name="Reatini B."/>
            <person name="Cang F.A."/>
            <person name="Jiang Q."/>
            <person name="Mckibben M.T.W."/>
            <person name="Barker M.S."/>
            <person name="Rieseberg L.H."/>
            <person name="Dlugosch K.M."/>
        </authorList>
    </citation>
    <scope>NUCLEOTIDE SEQUENCE</scope>
    <source>
        <strain evidence="3">CAN-66</strain>
        <tissue evidence="3">Leaf</tissue>
    </source>
</reference>
<feature type="region of interest" description="Disordered" evidence="2">
    <location>
        <begin position="73"/>
        <end position="94"/>
    </location>
</feature>
<dbReference type="GO" id="GO:0006869">
    <property type="term" value="P:lipid transport"/>
    <property type="evidence" value="ECO:0007669"/>
    <property type="project" value="InterPro"/>
</dbReference>
<protein>
    <submittedName>
        <fullName evidence="3">Uncharacterized protein</fullName>
    </submittedName>
</protein>
<accession>A0AA38W3B6</accession>
<dbReference type="PANTHER" id="PTHR33076">
    <property type="entry name" value="NON-SPECIFIC LIPID-TRANSFER PROTEIN 2-RELATED"/>
    <property type="match status" value="1"/>
</dbReference>
<gene>
    <name evidence="3" type="ORF">OSB04_024674</name>
</gene>
<dbReference type="PRINTS" id="PR00382">
    <property type="entry name" value="LIPIDTRNSFER"/>
</dbReference>
<dbReference type="SUPFAM" id="SSF47699">
    <property type="entry name" value="Bifunctional inhibitor/lipid-transfer protein/seed storage 2S albumin"/>
    <property type="match status" value="1"/>
</dbReference>
<dbReference type="Gene3D" id="1.10.110.10">
    <property type="entry name" value="Plant lipid-transfer and hydrophobic proteins"/>
    <property type="match status" value="1"/>
</dbReference>
<dbReference type="AlphaFoldDB" id="A0AA38W3B6"/>